<reference evidence="1" key="1">
    <citation type="submission" date="2017-05" db="EMBL/GenBank/DDBJ databases">
        <title>The Genome Sequence of Enterococcus sp. 9E7_DIV0242.</title>
        <authorList>
            <consortium name="The Broad Institute Genomics Platform"/>
            <consortium name="The Broad Institute Genomic Center for Infectious Diseases"/>
            <person name="Earl A."/>
            <person name="Manson A."/>
            <person name="Schwartman J."/>
            <person name="Gilmore M."/>
            <person name="Abouelleil A."/>
            <person name="Cao P."/>
            <person name="Chapman S."/>
            <person name="Cusick C."/>
            <person name="Shea T."/>
            <person name="Young S."/>
            <person name="Neafsey D."/>
            <person name="Nusbaum C."/>
            <person name="Birren B."/>
        </authorList>
    </citation>
    <scope>NUCLEOTIDE SEQUENCE [LARGE SCALE GENOMIC DNA]</scope>
    <source>
        <strain evidence="1">9E7_DIV0242</strain>
    </source>
</reference>
<protein>
    <submittedName>
        <fullName evidence="1">Uncharacterized protein</fullName>
    </submittedName>
</protein>
<dbReference type="RefSeq" id="WP_086347558.1">
    <property type="nucleotide sequence ID" value="NZ_CP147247.1"/>
</dbReference>
<dbReference type="Proteomes" id="UP000195141">
    <property type="component" value="Chromosome"/>
</dbReference>
<evidence type="ECO:0000313" key="1">
    <source>
        <dbReference type="EMBL" id="OTP18586.1"/>
    </source>
</evidence>
<reference evidence="2" key="2">
    <citation type="submission" date="2017-05" db="EMBL/GenBank/DDBJ databases">
        <authorList>
            <consortium name="The Broad Institute Genomics Platform"/>
            <consortium name="The Broad Institute Genomic Center for Infectious Diseases"/>
            <person name="Earl A."/>
            <person name="Manson A."/>
            <person name="Schwartman J."/>
            <person name="Gilmore M."/>
            <person name="Abouelleil A."/>
            <person name="Cao P."/>
            <person name="Chapman S."/>
            <person name="Cusick C."/>
            <person name="Shea T."/>
            <person name="Young S."/>
            <person name="Neafsey D."/>
            <person name="Nusbaum C."/>
            <person name="Birren B."/>
        </authorList>
    </citation>
    <scope>NUCLEOTIDE SEQUENCE</scope>
    <source>
        <strain evidence="2">9E7_DIV0242</strain>
    </source>
</reference>
<evidence type="ECO:0000313" key="2">
    <source>
        <dbReference type="EMBL" id="WYJ88641.1"/>
    </source>
</evidence>
<sequence length="86" mass="9831">MSGALKSIEGSVQRKVAVHFSFSNRNLYLIPVKEEFQESLIVPLDKIAVACNDTNVQLTFVESDSCYEFSFSTTHMNRNLWNRLSQ</sequence>
<dbReference type="EMBL" id="NGMM01000001">
    <property type="protein sequence ID" value="OTP18586.1"/>
    <property type="molecule type" value="Genomic_DNA"/>
</dbReference>
<evidence type="ECO:0000313" key="3">
    <source>
        <dbReference type="Proteomes" id="UP000195141"/>
    </source>
</evidence>
<keyword evidence="3" id="KW-1185">Reference proteome</keyword>
<accession>A0A242KC95</accession>
<organism evidence="1">
    <name type="scientific">Candidatus Enterococcus clewellii</name>
    <dbReference type="NCBI Taxonomy" id="1834193"/>
    <lineage>
        <taxon>Bacteria</taxon>
        <taxon>Bacillati</taxon>
        <taxon>Bacillota</taxon>
        <taxon>Bacilli</taxon>
        <taxon>Lactobacillales</taxon>
        <taxon>Enterococcaceae</taxon>
        <taxon>Enterococcus</taxon>
    </lineage>
</organism>
<gene>
    <name evidence="2" type="ORF">A5888_000360</name>
    <name evidence="1" type="ORF">A5888_000400</name>
</gene>
<dbReference type="EMBL" id="CP147247">
    <property type="protein sequence ID" value="WYJ88641.1"/>
    <property type="molecule type" value="Genomic_DNA"/>
</dbReference>
<dbReference type="AlphaFoldDB" id="A0A242KC95"/>
<proteinExistence type="predicted"/>
<name>A0A242KC95_9ENTE</name>
<reference evidence="2" key="3">
    <citation type="submission" date="2024-03" db="EMBL/GenBank/DDBJ databases">
        <title>The Genome Sequence of Enterococcus sp. DIV0242b.</title>
        <authorList>
            <consortium name="The Broad Institute Genomics Platform"/>
            <consortium name="The Broad Institute Microbial Omics Core"/>
            <consortium name="The Broad Institute Genomic Center for Infectious Diseases"/>
            <person name="Earl A."/>
            <person name="Manson A."/>
            <person name="Gilmore M."/>
            <person name="Schwartman J."/>
            <person name="Shea T."/>
            <person name="Abouelleil A."/>
            <person name="Cao P."/>
            <person name="Chapman S."/>
            <person name="Cusick C."/>
            <person name="Young S."/>
            <person name="Neafsey D."/>
            <person name="Nusbaum C."/>
            <person name="Birren B."/>
        </authorList>
    </citation>
    <scope>NUCLEOTIDE SEQUENCE</scope>
    <source>
        <strain evidence="2">9E7_DIV0242</strain>
    </source>
</reference>